<keyword evidence="2" id="KW-1185">Reference proteome</keyword>
<dbReference type="RefSeq" id="WP_308728439.1">
    <property type="nucleotide sequence ID" value="NZ_JAJEQF010000025.1"/>
</dbReference>
<dbReference type="Pfam" id="PF13780">
    <property type="entry name" value="DUF4176"/>
    <property type="match status" value="1"/>
</dbReference>
<accession>A0AAE3AY24</accession>
<evidence type="ECO:0000313" key="2">
    <source>
        <dbReference type="Proteomes" id="UP001199355"/>
    </source>
</evidence>
<gene>
    <name evidence="1" type="ORF">LKD45_09930</name>
</gene>
<dbReference type="InterPro" id="IPR025233">
    <property type="entry name" value="DUF4176"/>
</dbReference>
<dbReference type="Proteomes" id="UP001199355">
    <property type="component" value="Unassembled WGS sequence"/>
</dbReference>
<evidence type="ECO:0000313" key="1">
    <source>
        <dbReference type="EMBL" id="MCC2168009.1"/>
    </source>
</evidence>
<sequence>MIYGRKQKHLESNKEYDYIACLYPEGNLRADKCVFFNNEDIAEIIHRGFYG</sequence>
<organism evidence="1 2">
    <name type="scientific">Gallintestinimicrobium propionicum</name>
    <dbReference type="NCBI Taxonomy" id="2981770"/>
    <lineage>
        <taxon>Bacteria</taxon>
        <taxon>Bacillati</taxon>
        <taxon>Bacillota</taxon>
        <taxon>Clostridia</taxon>
        <taxon>Lachnospirales</taxon>
        <taxon>Lachnospiraceae</taxon>
        <taxon>Gallintestinimicrobium</taxon>
    </lineage>
</organism>
<proteinExistence type="predicted"/>
<name>A0AAE3AY24_9FIRM</name>
<dbReference type="AlphaFoldDB" id="A0AAE3AY24"/>
<dbReference type="EMBL" id="JAJEQF010000025">
    <property type="protein sequence ID" value="MCC2168009.1"/>
    <property type="molecule type" value="Genomic_DNA"/>
</dbReference>
<comment type="caution">
    <text evidence="1">The sequence shown here is derived from an EMBL/GenBank/DDBJ whole genome shotgun (WGS) entry which is preliminary data.</text>
</comment>
<protein>
    <submittedName>
        <fullName evidence="1">DUF4176 domain-containing protein</fullName>
    </submittedName>
</protein>
<reference evidence="1 2" key="1">
    <citation type="submission" date="2021-10" db="EMBL/GenBank/DDBJ databases">
        <title>Anaerobic single-cell dispensing facilitates the cultivation of human gut bacteria.</title>
        <authorList>
            <person name="Afrizal A."/>
        </authorList>
    </citation>
    <scope>NUCLEOTIDE SEQUENCE [LARGE SCALE GENOMIC DNA]</scope>
    <source>
        <strain evidence="1 2">CLA-AA-H244</strain>
    </source>
</reference>